<dbReference type="EMBL" id="JBBUTH010000007">
    <property type="protein sequence ID" value="MEK8051139.1"/>
    <property type="molecule type" value="Genomic_DNA"/>
</dbReference>
<evidence type="ECO:0000256" key="2">
    <source>
        <dbReference type="ARBA" id="ARBA00022692"/>
    </source>
</evidence>
<evidence type="ECO:0000313" key="7">
    <source>
        <dbReference type="EMBL" id="MEK8051139.1"/>
    </source>
</evidence>
<feature type="transmembrane region" description="Helical" evidence="5">
    <location>
        <begin position="62"/>
        <end position="83"/>
    </location>
</feature>
<sequence>MHLSRTIAAFLRRDFEIATSYKVNFVFQLTYGYFIVAVFYFMAKLMDGGAAREALARYQADYFSFILIGAAVAGLMQASLNGFADQLRMGMTEGSLEMTFSCPVRPTWVIVLPCVWSMVFETLKACVVIAMGIVLFGADLGRANLASTVLMVLATVASYSVFGLLVASMILVLKRGDVLNTAFSAATAMIGGAFFPVELLPPWLGFVAQALPMTYAYDGLRLGLLAGATPVQLLPQLAKLLAFAAVGLPLAFMACTAAIARAKRDGSLGVF</sequence>
<dbReference type="PANTHER" id="PTHR43229">
    <property type="entry name" value="NODULATION PROTEIN J"/>
    <property type="match status" value="1"/>
</dbReference>
<evidence type="ECO:0000256" key="3">
    <source>
        <dbReference type="ARBA" id="ARBA00022989"/>
    </source>
</evidence>
<feature type="transmembrane region" description="Helical" evidence="5">
    <location>
        <begin position="108"/>
        <end position="136"/>
    </location>
</feature>
<feature type="transmembrane region" description="Helical" evidence="5">
    <location>
        <begin position="178"/>
        <end position="197"/>
    </location>
</feature>
<dbReference type="PROSITE" id="PS51012">
    <property type="entry name" value="ABC_TM2"/>
    <property type="match status" value="1"/>
</dbReference>
<keyword evidence="5" id="KW-0813">Transport</keyword>
<comment type="subcellular location">
    <subcellularLocation>
        <location evidence="5">Cell inner membrane</location>
        <topology evidence="5">Multi-pass membrane protein</topology>
    </subcellularLocation>
    <subcellularLocation>
        <location evidence="1">Membrane</location>
        <topology evidence="1">Multi-pass membrane protein</topology>
    </subcellularLocation>
</comment>
<feature type="transmembrane region" description="Helical" evidence="5">
    <location>
        <begin position="21"/>
        <end position="42"/>
    </location>
</feature>
<evidence type="ECO:0000259" key="6">
    <source>
        <dbReference type="PROSITE" id="PS51012"/>
    </source>
</evidence>
<dbReference type="InterPro" id="IPR051784">
    <property type="entry name" value="Nod_factor_ABC_transporter"/>
</dbReference>
<dbReference type="PANTHER" id="PTHR43229:SF6">
    <property type="entry name" value="ABC-TYPE MULTIDRUG TRANSPORT SYSTEM, PERMEASE COMPONENT"/>
    <property type="match status" value="1"/>
</dbReference>
<dbReference type="InterPro" id="IPR047817">
    <property type="entry name" value="ABC2_TM_bact-type"/>
</dbReference>
<evidence type="ECO:0000256" key="4">
    <source>
        <dbReference type="ARBA" id="ARBA00023136"/>
    </source>
</evidence>
<dbReference type="PIRSF" id="PIRSF006648">
    <property type="entry name" value="DrrB"/>
    <property type="match status" value="1"/>
</dbReference>
<keyword evidence="4 5" id="KW-0472">Membrane</keyword>
<name>A0ABU9CK97_9BURK</name>
<evidence type="ECO:0000256" key="1">
    <source>
        <dbReference type="ARBA" id="ARBA00004141"/>
    </source>
</evidence>
<dbReference type="RefSeq" id="WP_341410830.1">
    <property type="nucleotide sequence ID" value="NZ_JBBUTH010000007.1"/>
</dbReference>
<accession>A0ABU9CK97</accession>
<keyword evidence="8" id="KW-1185">Reference proteome</keyword>
<keyword evidence="3 5" id="KW-1133">Transmembrane helix</keyword>
<keyword evidence="5" id="KW-1003">Cell membrane</keyword>
<reference evidence="7 8" key="1">
    <citation type="submission" date="2024-04" db="EMBL/GenBank/DDBJ databases">
        <title>Novel species of the genus Ideonella isolated from streams.</title>
        <authorList>
            <person name="Lu H."/>
        </authorList>
    </citation>
    <scope>NUCLEOTIDE SEQUENCE [LARGE SCALE GENOMIC DNA]</scope>
    <source>
        <strain evidence="7 8">DXS22W</strain>
    </source>
</reference>
<comment type="caution">
    <text evidence="7">The sequence shown here is derived from an EMBL/GenBank/DDBJ whole genome shotgun (WGS) entry which is preliminary data.</text>
</comment>
<feature type="domain" description="ABC transmembrane type-2" evidence="6">
    <location>
        <begin position="23"/>
        <end position="258"/>
    </location>
</feature>
<comment type="similarity">
    <text evidence="5">Belongs to the ABC-2 integral membrane protein family.</text>
</comment>
<proteinExistence type="inferred from homology"/>
<dbReference type="InterPro" id="IPR013525">
    <property type="entry name" value="ABC2_TM"/>
</dbReference>
<gene>
    <name evidence="7" type="ORF">AACH10_12885</name>
</gene>
<evidence type="ECO:0000256" key="5">
    <source>
        <dbReference type="RuleBase" id="RU361157"/>
    </source>
</evidence>
<organism evidence="7 8">
    <name type="scientific">Pseudaquabacterium inlustre</name>
    <dbReference type="NCBI Taxonomy" id="2984192"/>
    <lineage>
        <taxon>Bacteria</taxon>
        <taxon>Pseudomonadati</taxon>
        <taxon>Pseudomonadota</taxon>
        <taxon>Betaproteobacteria</taxon>
        <taxon>Burkholderiales</taxon>
        <taxon>Sphaerotilaceae</taxon>
        <taxon>Pseudaquabacterium</taxon>
    </lineage>
</organism>
<dbReference type="Pfam" id="PF01061">
    <property type="entry name" value="ABC2_membrane"/>
    <property type="match status" value="1"/>
</dbReference>
<evidence type="ECO:0000313" key="8">
    <source>
        <dbReference type="Proteomes" id="UP001365405"/>
    </source>
</evidence>
<protein>
    <recommendedName>
        <fullName evidence="5">Transport permease protein</fullName>
    </recommendedName>
</protein>
<keyword evidence="2 5" id="KW-0812">Transmembrane</keyword>
<dbReference type="InterPro" id="IPR000412">
    <property type="entry name" value="ABC_2_transport"/>
</dbReference>
<dbReference type="Proteomes" id="UP001365405">
    <property type="component" value="Unassembled WGS sequence"/>
</dbReference>
<feature type="transmembrane region" description="Helical" evidence="5">
    <location>
        <begin position="240"/>
        <end position="260"/>
    </location>
</feature>
<feature type="transmembrane region" description="Helical" evidence="5">
    <location>
        <begin position="148"/>
        <end position="171"/>
    </location>
</feature>